<evidence type="ECO:0000313" key="3">
    <source>
        <dbReference type="Proteomes" id="UP001202328"/>
    </source>
</evidence>
<protein>
    <submittedName>
        <fullName evidence="2">Uncharacterized protein</fullName>
    </submittedName>
</protein>
<comment type="caution">
    <text evidence="2">The sequence shown here is derived from an EMBL/GenBank/DDBJ whole genome shotgun (WGS) entry which is preliminary data.</text>
</comment>
<evidence type="ECO:0000256" key="1">
    <source>
        <dbReference type="SAM" id="MobiDB-lite"/>
    </source>
</evidence>
<feature type="region of interest" description="Disordered" evidence="1">
    <location>
        <begin position="1"/>
        <end position="51"/>
    </location>
</feature>
<sequence>MGSWTKRDKGLGDDETTPESPRKKKTKKAEVAKQRKKGKSQGKTPSKEPEI</sequence>
<feature type="compositionally biased region" description="Basic and acidic residues" evidence="1">
    <location>
        <begin position="1"/>
        <end position="12"/>
    </location>
</feature>
<dbReference type="Proteomes" id="UP001202328">
    <property type="component" value="Unassembled WGS sequence"/>
</dbReference>
<accession>A0AAD4T6C0</accession>
<dbReference type="EMBL" id="JAJJMB010005364">
    <property type="protein sequence ID" value="KAI3939467.1"/>
    <property type="molecule type" value="Genomic_DNA"/>
</dbReference>
<keyword evidence="3" id="KW-1185">Reference proteome</keyword>
<proteinExistence type="predicted"/>
<gene>
    <name evidence="2" type="ORF">MKW98_022335</name>
</gene>
<dbReference type="AlphaFoldDB" id="A0AAD4T6C0"/>
<feature type="non-terminal residue" evidence="2">
    <location>
        <position position="51"/>
    </location>
</feature>
<name>A0AAD4T6C0_9MAGN</name>
<organism evidence="2 3">
    <name type="scientific">Papaver atlanticum</name>
    <dbReference type="NCBI Taxonomy" id="357466"/>
    <lineage>
        <taxon>Eukaryota</taxon>
        <taxon>Viridiplantae</taxon>
        <taxon>Streptophyta</taxon>
        <taxon>Embryophyta</taxon>
        <taxon>Tracheophyta</taxon>
        <taxon>Spermatophyta</taxon>
        <taxon>Magnoliopsida</taxon>
        <taxon>Ranunculales</taxon>
        <taxon>Papaveraceae</taxon>
        <taxon>Papaveroideae</taxon>
        <taxon>Papaver</taxon>
    </lineage>
</organism>
<reference evidence="2" key="1">
    <citation type="submission" date="2022-04" db="EMBL/GenBank/DDBJ databases">
        <title>A functionally conserved STORR gene fusion in Papaver species that diverged 16.8 million years ago.</title>
        <authorList>
            <person name="Catania T."/>
        </authorList>
    </citation>
    <scope>NUCLEOTIDE SEQUENCE</scope>
    <source>
        <strain evidence="2">S-188037</strain>
    </source>
</reference>
<evidence type="ECO:0000313" key="2">
    <source>
        <dbReference type="EMBL" id="KAI3939467.1"/>
    </source>
</evidence>